<name>A0A2P8I8Q1_SACCR</name>
<dbReference type="AlphaFoldDB" id="A0A2P8I8Q1"/>
<evidence type="ECO:0000259" key="1">
    <source>
        <dbReference type="Pfam" id="PF11716"/>
    </source>
</evidence>
<dbReference type="GO" id="GO:0046872">
    <property type="term" value="F:metal ion binding"/>
    <property type="evidence" value="ECO:0007669"/>
    <property type="project" value="InterPro"/>
</dbReference>
<protein>
    <submittedName>
        <fullName evidence="2">Uncharacterized protein (TIGR03086 family)</fullName>
    </submittedName>
</protein>
<feature type="domain" description="Mycothiol-dependent maleylpyruvate isomerase metal-binding" evidence="1">
    <location>
        <begin position="11"/>
        <end position="132"/>
    </location>
</feature>
<dbReference type="InterPro" id="IPR034660">
    <property type="entry name" value="DinB/YfiT-like"/>
</dbReference>
<accession>A0A2P8I8Q1</accession>
<dbReference type="Proteomes" id="UP000241118">
    <property type="component" value="Unassembled WGS sequence"/>
</dbReference>
<dbReference type="RefSeq" id="WP_106616871.1">
    <property type="nucleotide sequence ID" value="NZ_PYAX01000006.1"/>
</dbReference>
<dbReference type="Gene3D" id="1.20.120.450">
    <property type="entry name" value="dinb family like domain"/>
    <property type="match status" value="1"/>
</dbReference>
<dbReference type="EMBL" id="PYAX01000006">
    <property type="protein sequence ID" value="PSL54851.1"/>
    <property type="molecule type" value="Genomic_DNA"/>
</dbReference>
<evidence type="ECO:0000313" key="3">
    <source>
        <dbReference type="Proteomes" id="UP000241118"/>
    </source>
</evidence>
<dbReference type="NCBIfam" id="TIGR03083">
    <property type="entry name" value="maleylpyruvate isomerase family mycothiol-dependent enzyme"/>
    <property type="match status" value="1"/>
</dbReference>
<keyword evidence="3" id="KW-1185">Reference proteome</keyword>
<gene>
    <name evidence="2" type="ORF">B0I31_106371</name>
</gene>
<dbReference type="InterPro" id="IPR024344">
    <property type="entry name" value="MDMPI_metal-binding"/>
</dbReference>
<sequence>MSREQLIDKAVATASEVVGNVKPDQLDAPTPCAEFDVRRLVNHLLFWGPSLSAAGRKQPAPPPPAAAEADVDLTTGDWAADLRALLRDRADAWAEPSAWEGTTTLGSPQELPAAMIGAMVLGETVVHTWDLAQGTGQVVSWDAEVLEFLHADLLETAPMGREMGLYGPEVEVPADAPLIDRIVGLTGRRP</sequence>
<dbReference type="InterPro" id="IPR017520">
    <property type="entry name" value="CHP03086"/>
</dbReference>
<dbReference type="SUPFAM" id="SSF109854">
    <property type="entry name" value="DinB/YfiT-like putative metalloenzymes"/>
    <property type="match status" value="1"/>
</dbReference>
<comment type="caution">
    <text evidence="2">The sequence shown here is derived from an EMBL/GenBank/DDBJ whole genome shotgun (WGS) entry which is preliminary data.</text>
</comment>
<proteinExistence type="predicted"/>
<evidence type="ECO:0000313" key="2">
    <source>
        <dbReference type="EMBL" id="PSL54851.1"/>
    </source>
</evidence>
<dbReference type="NCBIfam" id="TIGR03086">
    <property type="entry name" value="TIGR03086 family metal-binding protein"/>
    <property type="match status" value="1"/>
</dbReference>
<reference evidence="2 3" key="1">
    <citation type="submission" date="2018-03" db="EMBL/GenBank/DDBJ databases">
        <title>Genomic Encyclopedia of Type Strains, Phase III (KMG-III): the genomes of soil and plant-associated and newly described type strains.</title>
        <authorList>
            <person name="Whitman W."/>
        </authorList>
    </citation>
    <scope>NUCLEOTIDE SEQUENCE [LARGE SCALE GENOMIC DNA]</scope>
    <source>
        <strain evidence="2 3">CGMCC 4.7097</strain>
    </source>
</reference>
<dbReference type="InterPro" id="IPR017517">
    <property type="entry name" value="Maleyloyr_isom"/>
</dbReference>
<dbReference type="Pfam" id="PF11716">
    <property type="entry name" value="MDMPI_N"/>
    <property type="match status" value="1"/>
</dbReference>
<organism evidence="2 3">
    <name type="scientific">Saccharothrix carnea</name>
    <dbReference type="NCBI Taxonomy" id="1280637"/>
    <lineage>
        <taxon>Bacteria</taxon>
        <taxon>Bacillati</taxon>
        <taxon>Actinomycetota</taxon>
        <taxon>Actinomycetes</taxon>
        <taxon>Pseudonocardiales</taxon>
        <taxon>Pseudonocardiaceae</taxon>
        <taxon>Saccharothrix</taxon>
    </lineage>
</organism>
<dbReference type="OrthoDB" id="5185819at2"/>